<evidence type="ECO:0000259" key="1">
    <source>
        <dbReference type="Pfam" id="PF14291"/>
    </source>
</evidence>
<dbReference type="InterPro" id="IPR025398">
    <property type="entry name" value="DUF4371"/>
</dbReference>
<evidence type="ECO:0000313" key="3">
    <source>
        <dbReference type="Proteomes" id="UP000830375"/>
    </source>
</evidence>
<comment type="caution">
    <text evidence="2">The sequence shown here is derived from an EMBL/GenBank/DDBJ whole genome shotgun (WGS) entry which is preliminary data.</text>
</comment>
<dbReference type="PANTHER" id="PTHR45749:SF21">
    <property type="entry name" value="DUF4371 DOMAIN-CONTAINING PROTEIN"/>
    <property type="match status" value="1"/>
</dbReference>
<dbReference type="Proteomes" id="UP000830375">
    <property type="component" value="Unassembled WGS sequence"/>
</dbReference>
<reference evidence="2 3" key="1">
    <citation type="submission" date="2022-01" db="EMBL/GenBank/DDBJ databases">
        <title>A high-quality chromosome-level genome assembly of rohu carp, Labeo rohita.</title>
        <authorList>
            <person name="Arick M.A. II"/>
            <person name="Hsu C.-Y."/>
            <person name="Magbanua Z."/>
            <person name="Pechanova O."/>
            <person name="Grover C."/>
            <person name="Miller E."/>
            <person name="Thrash A."/>
            <person name="Ezzel L."/>
            <person name="Alam S."/>
            <person name="Benzie J."/>
            <person name="Hamilton M."/>
            <person name="Karsi A."/>
            <person name="Lawrence M.L."/>
            <person name="Peterson D.G."/>
        </authorList>
    </citation>
    <scope>NUCLEOTIDE SEQUENCE [LARGE SCALE GENOMIC DNA]</scope>
    <source>
        <strain evidence="3">BAU-BD-2019</strain>
        <tissue evidence="2">Blood</tissue>
    </source>
</reference>
<gene>
    <name evidence="2" type="ORF">H4Q32_029542</name>
</gene>
<feature type="domain" description="DUF4371" evidence="1">
    <location>
        <begin position="3"/>
        <end position="56"/>
    </location>
</feature>
<dbReference type="EMBL" id="JACTAM010002350">
    <property type="protein sequence ID" value="KAI2645022.1"/>
    <property type="molecule type" value="Genomic_DNA"/>
</dbReference>
<evidence type="ECO:0000313" key="2">
    <source>
        <dbReference type="EMBL" id="KAI2645022.1"/>
    </source>
</evidence>
<dbReference type="PANTHER" id="PTHR45749">
    <property type="match status" value="1"/>
</dbReference>
<accession>A0ABQ8L2X8</accession>
<organism evidence="2 3">
    <name type="scientific">Labeo rohita</name>
    <name type="common">Indian major carp</name>
    <name type="synonym">Cyprinus rohita</name>
    <dbReference type="NCBI Taxonomy" id="84645"/>
    <lineage>
        <taxon>Eukaryota</taxon>
        <taxon>Metazoa</taxon>
        <taxon>Chordata</taxon>
        <taxon>Craniata</taxon>
        <taxon>Vertebrata</taxon>
        <taxon>Euteleostomi</taxon>
        <taxon>Actinopterygii</taxon>
        <taxon>Neopterygii</taxon>
        <taxon>Teleostei</taxon>
        <taxon>Ostariophysi</taxon>
        <taxon>Cypriniformes</taxon>
        <taxon>Cyprinidae</taxon>
        <taxon>Labeoninae</taxon>
        <taxon>Labeonini</taxon>
        <taxon>Labeo</taxon>
    </lineage>
</organism>
<dbReference type="InterPro" id="IPR012337">
    <property type="entry name" value="RNaseH-like_sf"/>
</dbReference>
<proteinExistence type="predicted"/>
<name>A0ABQ8L2X8_LABRO</name>
<keyword evidence="3" id="KW-1185">Reference proteome</keyword>
<protein>
    <submittedName>
        <fullName evidence="2">Zinc finger MYM-type protein 1</fullName>
    </submittedName>
</protein>
<sequence>MEVKERFLQVCTLESTTGNELENVVISLLQDNGLDLKNIRGQGYDGAVNMSGMYKGLQSRIRAHNEKALYVHCQAHCLNLSLYPGQRIVELQKLSDTRWACRERSLKALNKVLKALIKLLTDISESDLPDTAAGDAKMYLRAIDFEFLLCLEITTTVFQVTGVASDALQQKDLDLSTAYTVTDGVLDTVKNLRSEEEFKTIFQKAIEKAEDAGINIPTVPPGRGRKRKAPARYLHSATAAQDSHTFQTVEEFYRAYRAKVYFTFLDTITEELGRRFKLHTCSVSL</sequence>
<dbReference type="SUPFAM" id="SSF53098">
    <property type="entry name" value="Ribonuclease H-like"/>
    <property type="match status" value="1"/>
</dbReference>
<dbReference type="Pfam" id="PF14291">
    <property type="entry name" value="DUF4371"/>
    <property type="match status" value="1"/>
</dbReference>